<proteinExistence type="predicted"/>
<organism evidence="2 3">
    <name type="scientific">Ataeniobius toweri</name>
    <dbReference type="NCBI Taxonomy" id="208326"/>
    <lineage>
        <taxon>Eukaryota</taxon>
        <taxon>Metazoa</taxon>
        <taxon>Chordata</taxon>
        <taxon>Craniata</taxon>
        <taxon>Vertebrata</taxon>
        <taxon>Euteleostomi</taxon>
        <taxon>Actinopterygii</taxon>
        <taxon>Neopterygii</taxon>
        <taxon>Teleostei</taxon>
        <taxon>Neoteleostei</taxon>
        <taxon>Acanthomorphata</taxon>
        <taxon>Ovalentaria</taxon>
        <taxon>Atherinomorphae</taxon>
        <taxon>Cyprinodontiformes</taxon>
        <taxon>Goodeidae</taxon>
        <taxon>Ataeniobius</taxon>
    </lineage>
</organism>
<comment type="caution">
    <text evidence="2">The sequence shown here is derived from an EMBL/GenBank/DDBJ whole genome shotgun (WGS) entry which is preliminary data.</text>
</comment>
<evidence type="ECO:0000313" key="3">
    <source>
        <dbReference type="Proteomes" id="UP001345963"/>
    </source>
</evidence>
<dbReference type="EMBL" id="JAHUTI010069471">
    <property type="protein sequence ID" value="MED6254446.1"/>
    <property type="molecule type" value="Genomic_DNA"/>
</dbReference>
<evidence type="ECO:0000313" key="2">
    <source>
        <dbReference type="EMBL" id="MED6254446.1"/>
    </source>
</evidence>
<reference evidence="2 3" key="1">
    <citation type="submission" date="2021-07" db="EMBL/GenBank/DDBJ databases">
        <authorList>
            <person name="Palmer J.M."/>
        </authorList>
    </citation>
    <scope>NUCLEOTIDE SEQUENCE [LARGE SCALE GENOMIC DNA]</scope>
    <source>
        <strain evidence="2 3">AT_MEX2019</strain>
        <tissue evidence="2">Muscle</tissue>
    </source>
</reference>
<name>A0ABU7BWY5_9TELE</name>
<feature type="transmembrane region" description="Helical" evidence="1">
    <location>
        <begin position="136"/>
        <end position="158"/>
    </location>
</feature>
<accession>A0ABU7BWY5</accession>
<sequence>MSLYDSVELDCMLRFICAGRGSHLLSHAQSCVDLLECCGSLSCCRSVYALFKRPLIYGRIQGGFFDGELAGSCHSKPFSKHDNNICLPHSWHEVLFLKCCIYLKPNMSTIVKSKLFNFRLICPKNNIPEVWFLAKFCLANFSLAFMFCFVFCAMVFFWHTSNETETYAVSFFF</sequence>
<evidence type="ECO:0000256" key="1">
    <source>
        <dbReference type="SAM" id="Phobius"/>
    </source>
</evidence>
<dbReference type="Proteomes" id="UP001345963">
    <property type="component" value="Unassembled WGS sequence"/>
</dbReference>
<keyword evidence="1" id="KW-0812">Transmembrane</keyword>
<gene>
    <name evidence="2" type="ORF">ATANTOWER_026507</name>
</gene>
<protein>
    <submittedName>
        <fullName evidence="2">Uncharacterized protein</fullName>
    </submittedName>
</protein>
<keyword evidence="3" id="KW-1185">Reference proteome</keyword>
<keyword evidence="1" id="KW-1133">Transmembrane helix</keyword>
<keyword evidence="1" id="KW-0472">Membrane</keyword>